<accession>A0A366JG59</accession>
<dbReference type="RefSeq" id="WP_113885757.1">
    <property type="nucleotide sequence ID" value="NZ_QNSF01000036.1"/>
</dbReference>
<evidence type="ECO:0000313" key="2">
    <source>
        <dbReference type="EMBL" id="RBP85982.1"/>
    </source>
</evidence>
<evidence type="ECO:0000256" key="1">
    <source>
        <dbReference type="SAM" id="Phobius"/>
    </source>
</evidence>
<organism evidence="2 3">
    <name type="scientific">Cytobacillus firmus</name>
    <name type="common">Bacillus firmus</name>
    <dbReference type="NCBI Taxonomy" id="1399"/>
    <lineage>
        <taxon>Bacteria</taxon>
        <taxon>Bacillati</taxon>
        <taxon>Bacillota</taxon>
        <taxon>Bacilli</taxon>
        <taxon>Bacillales</taxon>
        <taxon>Bacillaceae</taxon>
        <taxon>Cytobacillus</taxon>
    </lineage>
</organism>
<dbReference type="Proteomes" id="UP000252731">
    <property type="component" value="Unassembled WGS sequence"/>
</dbReference>
<keyword evidence="1" id="KW-0472">Membrane</keyword>
<keyword evidence="1" id="KW-1133">Transmembrane helix</keyword>
<dbReference type="AlphaFoldDB" id="A0A366JG59"/>
<feature type="transmembrane region" description="Helical" evidence="1">
    <location>
        <begin position="16"/>
        <end position="41"/>
    </location>
</feature>
<feature type="transmembrane region" description="Helical" evidence="1">
    <location>
        <begin position="47"/>
        <end position="67"/>
    </location>
</feature>
<sequence>MDEVFSIYRKAMKKDLFLLIAIFVVSLLTVFLWLGFPLFFFINTLPLATPILFPFFSALLFSLGLVYTNINVAKELHQIKSHRSVFQWTIYFQLWIVGIAFVLIFVGYIILFYI</sequence>
<gene>
    <name evidence="2" type="ORF">DFO70_13614</name>
</gene>
<reference evidence="2 3" key="1">
    <citation type="submission" date="2018-06" db="EMBL/GenBank/DDBJ databases">
        <title>Freshwater and sediment microbial communities from various areas in North America, analyzing microbe dynamics in response to fracking.</title>
        <authorList>
            <person name="Lamendella R."/>
        </authorList>
    </citation>
    <scope>NUCLEOTIDE SEQUENCE [LARGE SCALE GENOMIC DNA]</scope>
    <source>
        <strain evidence="2 3">14_TX</strain>
    </source>
</reference>
<feature type="transmembrane region" description="Helical" evidence="1">
    <location>
        <begin position="88"/>
        <end position="113"/>
    </location>
</feature>
<protein>
    <submittedName>
        <fullName evidence="2">Uncharacterized protein</fullName>
    </submittedName>
</protein>
<dbReference type="EMBL" id="QNSF01000036">
    <property type="protein sequence ID" value="RBP85982.1"/>
    <property type="molecule type" value="Genomic_DNA"/>
</dbReference>
<keyword evidence="1" id="KW-0812">Transmembrane</keyword>
<proteinExistence type="predicted"/>
<dbReference type="OrthoDB" id="2974656at2"/>
<keyword evidence="3" id="KW-1185">Reference proteome</keyword>
<name>A0A366JG59_CYTFI</name>
<evidence type="ECO:0000313" key="3">
    <source>
        <dbReference type="Proteomes" id="UP000252731"/>
    </source>
</evidence>
<comment type="caution">
    <text evidence="2">The sequence shown here is derived from an EMBL/GenBank/DDBJ whole genome shotgun (WGS) entry which is preliminary data.</text>
</comment>